<feature type="region of interest" description="Disordered" evidence="5">
    <location>
        <begin position="913"/>
        <end position="932"/>
    </location>
</feature>
<dbReference type="GO" id="GO:0006913">
    <property type="term" value="P:nucleocytoplasmic transport"/>
    <property type="evidence" value="ECO:0007669"/>
    <property type="project" value="TreeGrafter"/>
</dbReference>
<feature type="compositionally biased region" description="Basic and acidic residues" evidence="5">
    <location>
        <begin position="643"/>
        <end position="653"/>
    </location>
</feature>
<evidence type="ECO:0000256" key="2">
    <source>
        <dbReference type="ARBA" id="ARBA00022614"/>
    </source>
</evidence>
<evidence type="ECO:0000256" key="4">
    <source>
        <dbReference type="SAM" id="Coils"/>
    </source>
</evidence>
<organism evidence="6">
    <name type="scientific">Neospora caninum (strain Liverpool)</name>
    <dbReference type="NCBI Taxonomy" id="572307"/>
    <lineage>
        <taxon>Eukaryota</taxon>
        <taxon>Sar</taxon>
        <taxon>Alveolata</taxon>
        <taxon>Apicomplexa</taxon>
        <taxon>Conoidasida</taxon>
        <taxon>Coccidia</taxon>
        <taxon>Eucoccidiorida</taxon>
        <taxon>Eimeriorina</taxon>
        <taxon>Sarcocystidae</taxon>
        <taxon>Neospora</taxon>
    </lineage>
</organism>
<feature type="coiled-coil region" evidence="4">
    <location>
        <begin position="939"/>
        <end position="966"/>
    </location>
</feature>
<feature type="region of interest" description="Disordered" evidence="5">
    <location>
        <begin position="1059"/>
        <end position="1098"/>
    </location>
</feature>
<gene>
    <name evidence="6" type="ORF">BN1204_021750</name>
</gene>
<reference evidence="6" key="1">
    <citation type="journal article" date="2015" name="PLoS ONE">
        <title>Comprehensive Evaluation of Toxoplasma gondii VEG and Neospora caninum LIV Genomes with Tachyzoite Stage Transcriptome and Proteome Defines Novel Transcript Features.</title>
        <authorList>
            <person name="Ramaprasad A."/>
            <person name="Mourier T."/>
            <person name="Naeem R."/>
            <person name="Malas T.B."/>
            <person name="Moussa E."/>
            <person name="Panigrahi A."/>
            <person name="Vermont S.J."/>
            <person name="Otto T.D."/>
            <person name="Wastling J."/>
            <person name="Pain A."/>
        </authorList>
    </citation>
    <scope>NUCLEOTIDE SEQUENCE</scope>
    <source>
        <strain evidence="6">Liverpool</strain>
    </source>
</reference>
<dbReference type="GO" id="GO:0048471">
    <property type="term" value="C:perinuclear region of cytoplasm"/>
    <property type="evidence" value="ECO:0007669"/>
    <property type="project" value="TreeGrafter"/>
</dbReference>
<feature type="region of interest" description="Disordered" evidence="5">
    <location>
        <begin position="977"/>
        <end position="1007"/>
    </location>
</feature>
<feature type="region of interest" description="Disordered" evidence="5">
    <location>
        <begin position="639"/>
        <end position="669"/>
    </location>
</feature>
<sequence length="1775" mass="191601">MTRSDSLFPGVSSSSPNLPASACRWSSFAPPPGPSDGPVSRPDRPRPWRSSLLQYSRRHFYAVLQRWSSLHAPLLLSWDSFCRVFLPPDEAGCATREGRDAQLGNSERRREAPPNLHACSPYWASPEQPKSGAEGSLKRRDGEEGCGLGPRRLHDPVAASGAPPRGDSSEQAAPAGGWGGEEEERYATWPSLQQMNRALDDSAGGGGPGNEGFRESDENLRDLAQDVWEAFQIGGGLEAFQLLGGLAWLLPACLRTKCRALTRVFDIMGTGKLTCAELSILLDRSLEGLARLLACPALSGVATPYSRALLNQALRERTRSQREGHRGESGAEDREESKESTGRDGRRKEKNAKLAVHVASNDPVPWDFLMGVLQEVERKICQSLQPALEMADVLRMTFPSGELPWTTQLQPGALFLGHYEVLQLLHKSSRVPHGRVVLKVQEKATGHVFALKAVVNRQGSEPRRHSRSASARCSPLPDFPALRLPSFLAEAAHLQKRPQQLRAAGRAHTARCTLQGEVPPFAFQLLAWEEGETLEAFLNRRRADWCPHSTSPPSSPASSSSPVPRREDTATLPGSPPSASPCTQLRAPAFSETELVALWLSLLSVLEEHHRVGITHGHLLPRKILLQSTAGALGPFLSSGETATRESESEEARPVAGFGKTEQTGDPSRLSFTDTALVLLDWQLGIDAQLQEKATRSRHSCAAWRASSAGAGGGGCLWPTHAGSPVSEGKLGVSARASSGTSEPLEDEISALVGELRRGLAGALAGGVSPEDIEEEISSFAGRDANAEGYAPPELQLLHLYLASQAACVGQGSTDLWPGRDAACESAREREASAFETMPGSAPRTPSLSVRKTWDLYATARIIAECVTLQQAPPLRRKSSFWSQFGAREPGADEGEEEAEEGNWSEEQHGAFRQVSGEAGSSARGGSWGRPENTTWGIAAKRFRDVEELQSLLRNLQRNLRHLPRALADAAQDCFHSSKASAGKPGQDSPLDAPLLDSAGGPSLPSPPVASDSFLAATALPKTRQAILDLRGVKFDPFRIRYLAKFARHLNAETLMLPSASSSLSSSPPLPTSSPSKRLADSRSDGGEAEGTSRQDVADRGFVSVPLARMLSREEKHLHLSGKNLTSLEAVLIARTLLTASWIEELRLNDNAFGSAPPGGIPRQPFSLESPSLDASQLSPSFEGRGSGQDGGDQSWRSSAAAQLLGVSLTCMHNLQVLDLNRCQLCTHGRRVSCRRLDSSETDREEAGDPEERGRGEGVCRLAAAALKHSWPQMKEIDFSYAEISDGGLDLLADAVAVHGKLQLVNLSGNRITVVGLRSICRALCSNHSVGLLSLQNIPALEPRETATCPFPPASPSSAAPSSRASLITPQAPLLEQSLLRNGGRSPASPVSGGRGENTLAGAPLRGTQTRTATAGAGSRGDRETVGLQEPAESACLLQMIERAVSFNVQYKELRKHTSAFEIPVGAPLMCETLASWLDGDSYLQRKLLSRLQHVRRLRQEFSARKSCLRSRLHSRRESSSSRSAMETSEDPPVQETPGDRAGSPATWPADLEQPATASWAPNGGWGGRTGEGEEARRRVTQPSNRNSGPEGGGNSYEKEPEGEEGERRGRLSAREVGRKADEGRELRPRDKHTTRLEGEDEEREGSVSSGSRVRFSSRDQTERSLGARTGARWGPSRKEAKEQATDDEDQIYLELENAVADKMLTPDGATLQPRLFPAFKHTDLKELEGLLTITPGWHVAHGQKAEGNEELKNLTPSEVGPGSPGQQEEMREGA</sequence>
<feature type="compositionally biased region" description="Basic and acidic residues" evidence="5">
    <location>
        <begin position="1606"/>
        <end position="1638"/>
    </location>
</feature>
<feature type="compositionally biased region" description="Basic and acidic residues" evidence="5">
    <location>
        <begin position="316"/>
        <end position="347"/>
    </location>
</feature>
<feature type="compositionally biased region" description="Low complexity" evidence="5">
    <location>
        <begin position="1406"/>
        <end position="1417"/>
    </location>
</feature>
<dbReference type="SUPFAM" id="SSF52047">
    <property type="entry name" value="RNI-like"/>
    <property type="match status" value="1"/>
</dbReference>
<feature type="compositionally biased region" description="Low complexity" evidence="5">
    <location>
        <begin position="916"/>
        <end position="925"/>
    </location>
</feature>
<protein>
    <submittedName>
        <fullName evidence="6">Leucine rich repeat protein, putative</fullName>
    </submittedName>
</protein>
<feature type="compositionally biased region" description="Basic and acidic residues" evidence="5">
    <location>
        <begin position="96"/>
        <end position="112"/>
    </location>
</feature>
<dbReference type="GO" id="GO:0005829">
    <property type="term" value="C:cytosol"/>
    <property type="evidence" value="ECO:0007669"/>
    <property type="project" value="TreeGrafter"/>
</dbReference>
<proteinExistence type="predicted"/>
<keyword evidence="1" id="KW-0343">GTPase activation</keyword>
<dbReference type="EMBL" id="LN714481">
    <property type="protein sequence ID" value="CEL66357.1"/>
    <property type="molecule type" value="Genomic_DNA"/>
</dbReference>
<accession>A0A0F7UDA5</accession>
<dbReference type="PANTHER" id="PTHR24113:SF12">
    <property type="entry name" value="RAN GTPASE-ACTIVATING PROTEIN 1"/>
    <property type="match status" value="1"/>
</dbReference>
<dbReference type="GO" id="GO:0031267">
    <property type="term" value="F:small GTPase binding"/>
    <property type="evidence" value="ECO:0007669"/>
    <property type="project" value="TreeGrafter"/>
</dbReference>
<evidence type="ECO:0000256" key="5">
    <source>
        <dbReference type="SAM" id="MobiDB-lite"/>
    </source>
</evidence>
<feature type="compositionally biased region" description="Basic and acidic residues" evidence="5">
    <location>
        <begin position="1744"/>
        <end position="1753"/>
    </location>
</feature>
<feature type="compositionally biased region" description="Basic and acidic residues" evidence="5">
    <location>
        <begin position="1078"/>
        <end position="1098"/>
    </location>
</feature>
<dbReference type="GO" id="GO:0005096">
    <property type="term" value="F:GTPase activator activity"/>
    <property type="evidence" value="ECO:0007669"/>
    <property type="project" value="UniProtKB-KW"/>
</dbReference>
<feature type="region of interest" description="Disordered" evidence="5">
    <location>
        <begin position="197"/>
        <end position="216"/>
    </location>
</feature>
<dbReference type="InterPro" id="IPR027038">
    <property type="entry name" value="RanGap"/>
</dbReference>
<dbReference type="PANTHER" id="PTHR24113">
    <property type="entry name" value="RAN GTPASE-ACTIVATING PROTEIN 1"/>
    <property type="match status" value="1"/>
</dbReference>
<keyword evidence="2" id="KW-0433">Leucine-rich repeat</keyword>
<feature type="region of interest" description="Disordered" evidence="5">
    <location>
        <begin position="546"/>
        <end position="584"/>
    </location>
</feature>
<evidence type="ECO:0000256" key="1">
    <source>
        <dbReference type="ARBA" id="ARBA00022468"/>
    </source>
</evidence>
<feature type="compositionally biased region" description="Polar residues" evidence="5">
    <location>
        <begin position="1"/>
        <end position="18"/>
    </location>
</feature>
<feature type="compositionally biased region" description="Low complexity" evidence="5">
    <location>
        <begin position="547"/>
        <end position="563"/>
    </location>
</feature>
<feature type="region of interest" description="Disordered" evidence="5">
    <location>
        <begin position="1"/>
        <end position="47"/>
    </location>
</feature>
<feature type="region of interest" description="Disordered" evidence="5">
    <location>
        <begin position="1743"/>
        <end position="1775"/>
    </location>
</feature>
<evidence type="ECO:0000256" key="3">
    <source>
        <dbReference type="ARBA" id="ARBA00022737"/>
    </source>
</evidence>
<evidence type="ECO:0000313" key="6">
    <source>
        <dbReference type="EMBL" id="CEL66357.1"/>
    </source>
</evidence>
<feature type="compositionally biased region" description="Polar residues" evidence="5">
    <location>
        <begin position="1167"/>
        <end position="1180"/>
    </location>
</feature>
<feature type="region of interest" description="Disordered" evidence="5">
    <location>
        <begin position="93"/>
        <end position="184"/>
    </location>
</feature>
<feature type="region of interest" description="Disordered" evidence="5">
    <location>
        <begin position="1156"/>
        <end position="1195"/>
    </location>
</feature>
<keyword evidence="4" id="KW-0175">Coiled coil</keyword>
<feature type="region of interest" description="Disordered" evidence="5">
    <location>
        <begin position="1509"/>
        <end position="1690"/>
    </location>
</feature>
<dbReference type="GO" id="GO:0005634">
    <property type="term" value="C:nucleus"/>
    <property type="evidence" value="ECO:0007669"/>
    <property type="project" value="TreeGrafter"/>
</dbReference>
<feature type="region of interest" description="Disordered" evidence="5">
    <location>
        <begin position="886"/>
        <end position="906"/>
    </location>
</feature>
<name>A0A0F7UDA5_NEOCL</name>
<feature type="region of interest" description="Disordered" evidence="5">
    <location>
        <begin position="1381"/>
        <end position="1425"/>
    </location>
</feature>
<dbReference type="InterPro" id="IPR032675">
    <property type="entry name" value="LRR_dom_sf"/>
</dbReference>
<keyword evidence="3" id="KW-0677">Repeat</keyword>
<feature type="region of interest" description="Disordered" evidence="5">
    <location>
        <begin position="316"/>
        <end position="352"/>
    </location>
</feature>
<dbReference type="Gene3D" id="3.80.10.10">
    <property type="entry name" value="Ribonuclease Inhibitor"/>
    <property type="match status" value="2"/>
</dbReference>
<feature type="compositionally biased region" description="Acidic residues" evidence="5">
    <location>
        <begin position="892"/>
        <end position="904"/>
    </location>
</feature>